<sequence>MPSSEVSELNEIISDEEFLFRGVLKINWNNRENRISSSAFKDSQGCSVDRCNFRNHNDVANSIFVKKDFFTVAKIQTLNVRSVPTKVKYLPVEDNPYHSEIHDEENRIQLRPSKAKKISKQVEIIHKT</sequence>
<organism evidence="1 2">
    <name type="scientific">Meishania litoralis</name>
    <dbReference type="NCBI Taxonomy" id="3434685"/>
    <lineage>
        <taxon>Bacteria</taxon>
        <taxon>Pseudomonadati</taxon>
        <taxon>Bacteroidota</taxon>
        <taxon>Flavobacteriia</taxon>
        <taxon>Flavobacteriales</taxon>
        <taxon>Flavobacteriaceae</taxon>
        <taxon>Meishania</taxon>
    </lineage>
</organism>
<proteinExistence type="predicted"/>
<reference evidence="1" key="1">
    <citation type="submission" date="2024-09" db="EMBL/GenBank/DDBJ databases">
        <authorList>
            <person name="Liu J."/>
        </authorList>
    </citation>
    <scope>NUCLEOTIDE SEQUENCE</scope>
    <source>
        <strain evidence="1">NBU2967</strain>
    </source>
</reference>
<gene>
    <name evidence="1" type="ORF">ACEZ3G_08140</name>
</gene>
<keyword evidence="2" id="KW-1185">Reference proteome</keyword>
<comment type="caution">
    <text evidence="1">The sequence shown here is derived from an EMBL/GenBank/DDBJ whole genome shotgun (WGS) entry which is preliminary data.</text>
</comment>
<name>A0ACC7LIY4_9FLAO</name>
<protein>
    <submittedName>
        <fullName evidence="1">Uncharacterized protein</fullName>
    </submittedName>
</protein>
<dbReference type="Proteomes" id="UP001595191">
    <property type="component" value="Unassembled WGS sequence"/>
</dbReference>
<evidence type="ECO:0000313" key="1">
    <source>
        <dbReference type="EMBL" id="MFH6603443.1"/>
    </source>
</evidence>
<dbReference type="EMBL" id="JBHFPV010000001">
    <property type="protein sequence ID" value="MFH6603443.1"/>
    <property type="molecule type" value="Genomic_DNA"/>
</dbReference>
<accession>A0ACC7LIY4</accession>
<evidence type="ECO:0000313" key="2">
    <source>
        <dbReference type="Proteomes" id="UP001595191"/>
    </source>
</evidence>